<evidence type="ECO:0000256" key="2">
    <source>
        <dbReference type="PROSITE-ProRule" id="PRU00235"/>
    </source>
</evidence>
<dbReference type="EMBL" id="CP119953">
    <property type="protein sequence ID" value="WFC96025.1"/>
    <property type="molecule type" value="Genomic_DNA"/>
</dbReference>
<organism evidence="3 4">
    <name type="scientific">Malassezia brasiliensis</name>
    <dbReference type="NCBI Taxonomy" id="1821822"/>
    <lineage>
        <taxon>Eukaryota</taxon>
        <taxon>Fungi</taxon>
        <taxon>Dikarya</taxon>
        <taxon>Basidiomycota</taxon>
        <taxon>Ustilaginomycotina</taxon>
        <taxon>Malasseziomycetes</taxon>
        <taxon>Malasseziales</taxon>
        <taxon>Malasseziaceae</taxon>
        <taxon>Malassezia</taxon>
    </lineage>
</organism>
<reference evidence="3" key="1">
    <citation type="submission" date="2023-03" db="EMBL/GenBank/DDBJ databases">
        <title>Mating type loci evolution in Malassezia.</title>
        <authorList>
            <person name="Coelho M.A."/>
        </authorList>
    </citation>
    <scope>NUCLEOTIDE SEQUENCE</scope>
    <source>
        <strain evidence="3">CBS 14135</strain>
    </source>
</reference>
<dbReference type="Proteomes" id="UP001216638">
    <property type="component" value="Chromosome 3"/>
</dbReference>
<dbReference type="Gene3D" id="2.130.10.30">
    <property type="entry name" value="Regulator of chromosome condensation 1/beta-lactamase-inhibitor protein II"/>
    <property type="match status" value="1"/>
</dbReference>
<dbReference type="PROSITE" id="PS50012">
    <property type="entry name" value="RCC1_3"/>
    <property type="match status" value="1"/>
</dbReference>
<dbReference type="PANTHER" id="PTHR45622:SF58">
    <property type="entry name" value="REGULATOR OF CHROMOSOME CONDENSATION DOMAIN-CONTAINING PROTEIN"/>
    <property type="match status" value="1"/>
</dbReference>
<sequence length="393" mass="40083">MRLDALGSNADGQLGVGHTDDVAQLAPCCTRAGPMPPPGWRVEAVVSSSTSALLHCTAGEAHALYASGTLCAHWDPAHAPHTVWTAVPSAPLCAAAGVRVRLVVAHVAAAWDCFYVVVRRDDTDVLLALGVHNGFAQLGVLGNAPSGWVHRVALAHGAPLWPSAGVFPAAPVRVAALAAGVRHAMAYVVAGARAALVGWGDARHGQLGAPPPAHRVGRVRRAVRAPTVLYTWAGGVPDVALALGMQHSVVCVEPAQATLWLLGSDRQGQLDVARVLGAARAHGPPDAACVAVGRAVQVACNWHTTLVYDGATHRVLGVGDDRHGQCGEAWCVGAGARLGAGSEHAVVCGADGVVRAFGWNEHGNVGAAGAGAVLCADALGAWCGLATTWVLRA</sequence>
<dbReference type="InterPro" id="IPR051709">
    <property type="entry name" value="Ub-ligase/GTPase-reg"/>
</dbReference>
<keyword evidence="4" id="KW-1185">Reference proteome</keyword>
<accession>A0AAF0DYR8</accession>
<keyword evidence="1" id="KW-0677">Repeat</keyword>
<name>A0AAF0DYR8_9BASI</name>
<dbReference type="InterPro" id="IPR000408">
    <property type="entry name" value="Reg_chr_condens"/>
</dbReference>
<evidence type="ECO:0000313" key="3">
    <source>
        <dbReference type="EMBL" id="WFC96025.1"/>
    </source>
</evidence>
<dbReference type="SUPFAM" id="SSF50985">
    <property type="entry name" value="RCC1/BLIP-II"/>
    <property type="match status" value="1"/>
</dbReference>
<dbReference type="PANTHER" id="PTHR45622">
    <property type="entry name" value="UBIQUITIN-PROTEIN LIGASE E3A-RELATED"/>
    <property type="match status" value="1"/>
</dbReference>
<evidence type="ECO:0000313" key="4">
    <source>
        <dbReference type="Proteomes" id="UP001216638"/>
    </source>
</evidence>
<dbReference type="InterPro" id="IPR009091">
    <property type="entry name" value="RCC1/BLIP-II"/>
</dbReference>
<evidence type="ECO:0000256" key="1">
    <source>
        <dbReference type="ARBA" id="ARBA00022737"/>
    </source>
</evidence>
<gene>
    <name evidence="3" type="primary">ATS1</name>
    <name evidence="3" type="ORF">MBRA1_002681</name>
</gene>
<feature type="repeat" description="RCC1" evidence="2">
    <location>
        <begin position="194"/>
        <end position="254"/>
    </location>
</feature>
<dbReference type="AlphaFoldDB" id="A0AAF0DYR8"/>
<proteinExistence type="predicted"/>
<protein>
    <submittedName>
        <fullName evidence="3">Alpha tubulin suppressor</fullName>
    </submittedName>
</protein>